<dbReference type="OrthoDB" id="26227at2"/>
<organism evidence="1 2">
    <name type="scientific">Meiothermus taiwanensis</name>
    <dbReference type="NCBI Taxonomy" id="172827"/>
    <lineage>
        <taxon>Bacteria</taxon>
        <taxon>Thermotogati</taxon>
        <taxon>Deinococcota</taxon>
        <taxon>Deinococci</taxon>
        <taxon>Thermales</taxon>
        <taxon>Thermaceae</taxon>
        <taxon>Meiothermus</taxon>
    </lineage>
</organism>
<comment type="caution">
    <text evidence="1">The sequence shown here is derived from an EMBL/GenBank/DDBJ whole genome shotgun (WGS) entry which is preliminary data.</text>
</comment>
<accession>A0A399DXC0</accession>
<gene>
    <name evidence="1" type="ORF">Mcate_01877</name>
</gene>
<reference evidence="1 2" key="1">
    <citation type="submission" date="2018-08" db="EMBL/GenBank/DDBJ databases">
        <title>Meiothermus cateniformans JCM 15151 genome sequencing project.</title>
        <authorList>
            <person name="Da Costa M.S."/>
            <person name="Albuquerque L."/>
            <person name="Raposo P."/>
            <person name="Froufe H.J.C."/>
            <person name="Barroso C.S."/>
            <person name="Egas C."/>
        </authorList>
    </citation>
    <scope>NUCLEOTIDE SEQUENCE [LARGE SCALE GENOMIC DNA]</scope>
    <source>
        <strain evidence="1 2">JCM 15151</strain>
    </source>
</reference>
<proteinExistence type="predicted"/>
<dbReference type="Proteomes" id="UP000266089">
    <property type="component" value="Unassembled WGS sequence"/>
</dbReference>
<protein>
    <submittedName>
        <fullName evidence="1">Uncharacterized protein</fullName>
    </submittedName>
</protein>
<dbReference type="EMBL" id="QWKX01000048">
    <property type="protein sequence ID" value="RIH76199.1"/>
    <property type="molecule type" value="Genomic_DNA"/>
</dbReference>
<sequence>MVAGLLNRCPSWVASPTPDQNYLLARSPVGTRYIFQALSHLSALDSALQDVLSARQAHRAEGVVLILLDQPQGASFSELAQAHGVQLWTLADMDYLVMAADLESNAPLAHLGLHTQQSSATITAPPAAAEASSTTSQG</sequence>
<name>A0A399DXC0_9DEIN</name>
<evidence type="ECO:0000313" key="1">
    <source>
        <dbReference type="EMBL" id="RIH76199.1"/>
    </source>
</evidence>
<dbReference type="AlphaFoldDB" id="A0A399DXC0"/>
<evidence type="ECO:0000313" key="2">
    <source>
        <dbReference type="Proteomes" id="UP000266089"/>
    </source>
</evidence>